<dbReference type="AlphaFoldDB" id="A0AA37HP85"/>
<dbReference type="PANTHER" id="PTHR46796">
    <property type="entry name" value="HTH-TYPE TRANSCRIPTIONAL ACTIVATOR RHAS-RELATED"/>
    <property type="match status" value="1"/>
</dbReference>
<keyword evidence="1" id="KW-0805">Transcription regulation</keyword>
<dbReference type="Pfam" id="PF14525">
    <property type="entry name" value="AraC_binding_2"/>
    <property type="match status" value="1"/>
</dbReference>
<feature type="domain" description="HTH araC/xylS-type" evidence="4">
    <location>
        <begin position="211"/>
        <end position="312"/>
    </location>
</feature>
<dbReference type="SMART" id="SM00342">
    <property type="entry name" value="HTH_ARAC"/>
    <property type="match status" value="1"/>
</dbReference>
<dbReference type="PROSITE" id="PS01124">
    <property type="entry name" value="HTH_ARAC_FAMILY_2"/>
    <property type="match status" value="1"/>
</dbReference>
<dbReference type="GO" id="GO:0043565">
    <property type="term" value="F:sequence-specific DNA binding"/>
    <property type="evidence" value="ECO:0007669"/>
    <property type="project" value="InterPro"/>
</dbReference>
<dbReference type="InterPro" id="IPR035418">
    <property type="entry name" value="AraC-bd_2"/>
</dbReference>
<dbReference type="GO" id="GO:0003700">
    <property type="term" value="F:DNA-binding transcription factor activity"/>
    <property type="evidence" value="ECO:0007669"/>
    <property type="project" value="InterPro"/>
</dbReference>
<evidence type="ECO:0000313" key="5">
    <source>
        <dbReference type="EMBL" id="GJD79497.1"/>
    </source>
</evidence>
<reference evidence="5" key="1">
    <citation type="journal article" date="2016" name="Front. Microbiol.">
        <title>Genome Sequence of the Piezophilic, Mesophilic Sulfate-Reducing Bacterium Desulfovibrio indicus J2T.</title>
        <authorList>
            <person name="Cao J."/>
            <person name="Maignien L."/>
            <person name="Shao Z."/>
            <person name="Alain K."/>
            <person name="Jebbar M."/>
        </authorList>
    </citation>
    <scope>NUCLEOTIDE SEQUENCE</scope>
    <source>
        <strain evidence="5">NBRC 103626</strain>
    </source>
</reference>
<dbReference type="InterPro" id="IPR018062">
    <property type="entry name" value="HTH_AraC-typ_CS"/>
</dbReference>
<dbReference type="InterPro" id="IPR009057">
    <property type="entry name" value="Homeodomain-like_sf"/>
</dbReference>
<dbReference type="InterPro" id="IPR050204">
    <property type="entry name" value="AraC_XylS_family_regulators"/>
</dbReference>
<name>A0AA37HP85_9HYPH</name>
<keyword evidence="2" id="KW-0238">DNA-binding</keyword>
<dbReference type="Pfam" id="PF12833">
    <property type="entry name" value="HTH_18"/>
    <property type="match status" value="1"/>
</dbReference>
<dbReference type="Proteomes" id="UP001055108">
    <property type="component" value="Unassembled WGS sequence"/>
</dbReference>
<evidence type="ECO:0000256" key="1">
    <source>
        <dbReference type="ARBA" id="ARBA00023015"/>
    </source>
</evidence>
<protein>
    <submittedName>
        <fullName evidence="5">Transcriptional activator FeaR</fullName>
    </submittedName>
</protein>
<dbReference type="RefSeq" id="WP_238303482.1">
    <property type="nucleotide sequence ID" value="NZ_BPQM01000063.1"/>
</dbReference>
<dbReference type="PANTHER" id="PTHR46796:SF6">
    <property type="entry name" value="ARAC SUBFAMILY"/>
    <property type="match status" value="1"/>
</dbReference>
<keyword evidence="3" id="KW-0804">Transcription</keyword>
<evidence type="ECO:0000259" key="4">
    <source>
        <dbReference type="PROSITE" id="PS01124"/>
    </source>
</evidence>
<dbReference type="PROSITE" id="PS00041">
    <property type="entry name" value="HTH_ARAC_FAMILY_1"/>
    <property type="match status" value="1"/>
</dbReference>
<dbReference type="InterPro" id="IPR018060">
    <property type="entry name" value="HTH_AraC"/>
</dbReference>
<reference evidence="5" key="2">
    <citation type="submission" date="2021-08" db="EMBL/GenBank/DDBJ databases">
        <authorList>
            <person name="Tani A."/>
            <person name="Ola A."/>
            <person name="Ogura Y."/>
            <person name="Katsura K."/>
            <person name="Hayashi T."/>
        </authorList>
    </citation>
    <scope>NUCLEOTIDE SEQUENCE</scope>
    <source>
        <strain evidence="5">NBRC 103626</strain>
    </source>
</reference>
<comment type="caution">
    <text evidence="5">The sequence shown here is derived from an EMBL/GenBank/DDBJ whole genome shotgun (WGS) entry which is preliminary data.</text>
</comment>
<organism evidence="5 6">
    <name type="scientific">Methylobacterium gregans</name>
    <dbReference type="NCBI Taxonomy" id="374424"/>
    <lineage>
        <taxon>Bacteria</taxon>
        <taxon>Pseudomonadati</taxon>
        <taxon>Pseudomonadota</taxon>
        <taxon>Alphaproteobacteria</taxon>
        <taxon>Hyphomicrobiales</taxon>
        <taxon>Methylobacteriaceae</taxon>
        <taxon>Methylobacterium</taxon>
    </lineage>
</organism>
<evidence type="ECO:0000256" key="3">
    <source>
        <dbReference type="ARBA" id="ARBA00023163"/>
    </source>
</evidence>
<dbReference type="EMBL" id="BPQM01000063">
    <property type="protein sequence ID" value="GJD79497.1"/>
    <property type="molecule type" value="Genomic_DNA"/>
</dbReference>
<accession>A0AA37HP85</accession>
<keyword evidence="6" id="KW-1185">Reference proteome</keyword>
<gene>
    <name evidence="5" type="primary">feaR_2</name>
    <name evidence="5" type="ORF">NBEOAGPD_2724</name>
</gene>
<sequence length="335" mass="36618">MSDTPLHQFVPSVDPVAAWKAWAEHLAPIFDVRPVPETHVGASVGMRSYNLGLVLVGEVSAPAQALERTARMAAAQGVDHVLMQFYRSGTSVVRTERGEERVRPSDFVICDLAQPIRISGEPVTAINILLPRAALGDRSSSIDGLHGCVFNAEHDAAKQIFASYLKDVVSHADRIEAPYRPGIAEAAAKLCGAALPSVAGYVAAAERWVSLEIRSFIQTHLADPKLGPEMICERFGLSRATLYRQFAVDDGVQHYIRNRRLARAMTLLTRVGDGPRPRVSTVAYAVGFADEKTFSRAFKRRFDCLPRDAALDRAVRPVRPGTESPLGAWIRQIAA</sequence>
<dbReference type="Gene3D" id="1.10.10.60">
    <property type="entry name" value="Homeodomain-like"/>
    <property type="match status" value="1"/>
</dbReference>
<evidence type="ECO:0000256" key="2">
    <source>
        <dbReference type="ARBA" id="ARBA00023125"/>
    </source>
</evidence>
<proteinExistence type="predicted"/>
<dbReference type="SUPFAM" id="SSF46689">
    <property type="entry name" value="Homeodomain-like"/>
    <property type="match status" value="1"/>
</dbReference>
<evidence type="ECO:0000313" key="6">
    <source>
        <dbReference type="Proteomes" id="UP001055108"/>
    </source>
</evidence>